<evidence type="ECO:0000313" key="1">
    <source>
        <dbReference type="Proteomes" id="UP000887580"/>
    </source>
</evidence>
<proteinExistence type="predicted"/>
<reference evidence="2" key="1">
    <citation type="submission" date="2022-11" db="UniProtKB">
        <authorList>
            <consortium name="WormBaseParasite"/>
        </authorList>
    </citation>
    <scope>IDENTIFICATION</scope>
</reference>
<dbReference type="WBParaSite" id="PS1159_v2.g1167.t1">
    <property type="protein sequence ID" value="PS1159_v2.g1167.t1"/>
    <property type="gene ID" value="PS1159_v2.g1167"/>
</dbReference>
<organism evidence="1 2">
    <name type="scientific">Panagrolaimus sp. PS1159</name>
    <dbReference type="NCBI Taxonomy" id="55785"/>
    <lineage>
        <taxon>Eukaryota</taxon>
        <taxon>Metazoa</taxon>
        <taxon>Ecdysozoa</taxon>
        <taxon>Nematoda</taxon>
        <taxon>Chromadorea</taxon>
        <taxon>Rhabditida</taxon>
        <taxon>Tylenchina</taxon>
        <taxon>Panagrolaimomorpha</taxon>
        <taxon>Panagrolaimoidea</taxon>
        <taxon>Panagrolaimidae</taxon>
        <taxon>Panagrolaimus</taxon>
    </lineage>
</organism>
<name>A0AC35EZM1_9BILA</name>
<evidence type="ECO:0000313" key="2">
    <source>
        <dbReference type="WBParaSite" id="PS1159_v2.g1167.t1"/>
    </source>
</evidence>
<accession>A0AC35EZM1</accession>
<sequence length="126" mass="14607">MRVCLTSAFHPKKFTKLVTKDELAKFDIKKFCEVFEESLPTPARAEKELSNRFSLYLTGHLLLGITRVFTYRVSAVLENAERIIERINQPWDTLSIEDEASLSPIPHQRPESPIDYAFDPHEMEEP</sequence>
<protein>
    <submittedName>
        <fullName evidence="2">Rad21/Rec8-like protein N-terminal domain-containing protein</fullName>
    </submittedName>
</protein>
<dbReference type="Proteomes" id="UP000887580">
    <property type="component" value="Unplaced"/>
</dbReference>